<evidence type="ECO:0000313" key="1">
    <source>
        <dbReference type="EMBL" id="CAB4169834.1"/>
    </source>
</evidence>
<sequence length="463" mass="46447">MANSKISALTSATTPLAGTEVLPVVQSSATTQVTVANLTAGRAVSGLSFSAATFGAPASTTLSLQANATTYATILGAGTNNGFVGFGNTNPQYLIDARGTVRSYGLLTTLLTLPLGISATGSTTGGTLPPSTTYYFKIVAVDGIGGVSLPSAESTVVTTSAGSTDSIAVAWTALTGARTYQIWYSTTTGTEANYFTSTTNSFTFTTTTGNTAGTIPAVNTSGSLGVGIANPYAYGKAVVAGATPSAGLETWIQNTTDTGGDNTRYAGLSFSVGSDYSTASIRVFRTNSASDYQNAMVFYTKGTGANPTIPTERLRIASLGDITYTGGNLIPATAAKGINFTANTPAAGMTSQLLNWYEDGTFTPNQGAGLTLVGAFSSTGKYTRIGRQVSVSGTVTGATSVAVTAAGVITSNLPFTVGTAGHGDATNVAINASAAVICTGTSVTAASAIAATATITFSATYFV</sequence>
<dbReference type="EMBL" id="LR796857">
    <property type="protein sequence ID" value="CAB4169834.1"/>
    <property type="molecule type" value="Genomic_DNA"/>
</dbReference>
<name>A0A6J5PQK8_9CAUD</name>
<accession>A0A6J5PQK8</accession>
<protein>
    <submittedName>
        <fullName evidence="1">Uncharacterized protein</fullName>
    </submittedName>
</protein>
<dbReference type="InterPro" id="IPR036116">
    <property type="entry name" value="FN3_sf"/>
</dbReference>
<dbReference type="SUPFAM" id="SSF49265">
    <property type="entry name" value="Fibronectin type III"/>
    <property type="match status" value="1"/>
</dbReference>
<proteinExistence type="predicted"/>
<reference evidence="1" key="1">
    <citation type="submission" date="2020-05" db="EMBL/GenBank/DDBJ databases">
        <authorList>
            <person name="Chiriac C."/>
            <person name="Salcher M."/>
            <person name="Ghai R."/>
            <person name="Kavagutti S V."/>
        </authorList>
    </citation>
    <scope>NUCLEOTIDE SEQUENCE</scope>
</reference>
<gene>
    <name evidence="1" type="ORF">UFOVP907_22</name>
</gene>
<organism evidence="1">
    <name type="scientific">uncultured Caudovirales phage</name>
    <dbReference type="NCBI Taxonomy" id="2100421"/>
    <lineage>
        <taxon>Viruses</taxon>
        <taxon>Duplodnaviria</taxon>
        <taxon>Heunggongvirae</taxon>
        <taxon>Uroviricota</taxon>
        <taxon>Caudoviricetes</taxon>
        <taxon>Peduoviridae</taxon>
        <taxon>Maltschvirus</taxon>
        <taxon>Maltschvirus maltsch</taxon>
    </lineage>
</organism>